<evidence type="ECO:0000259" key="7">
    <source>
        <dbReference type="PROSITE" id="PS50035"/>
    </source>
</evidence>
<dbReference type="GO" id="GO:0016042">
    <property type="term" value="P:lipid catabolic process"/>
    <property type="evidence" value="ECO:0007669"/>
    <property type="project" value="UniProtKB-KW"/>
</dbReference>
<dbReference type="InterPro" id="IPR051406">
    <property type="entry name" value="PLD_domain"/>
</dbReference>
<dbReference type="PANTHER" id="PTHR43856:SF1">
    <property type="entry name" value="MITOCHONDRIAL CARDIOLIPIN HYDROLASE"/>
    <property type="match status" value="1"/>
</dbReference>
<dbReference type="EMBL" id="JH159164">
    <property type="protein sequence ID" value="EGZ06271.1"/>
    <property type="molecule type" value="Genomic_DNA"/>
</dbReference>
<organism evidence="8 9">
    <name type="scientific">Phytophthora sojae (strain P6497)</name>
    <name type="common">Soybean stem and root rot agent</name>
    <name type="synonym">Phytophthora megasperma f. sp. glycines</name>
    <dbReference type="NCBI Taxonomy" id="1094619"/>
    <lineage>
        <taxon>Eukaryota</taxon>
        <taxon>Sar</taxon>
        <taxon>Stramenopiles</taxon>
        <taxon>Oomycota</taxon>
        <taxon>Peronosporomycetes</taxon>
        <taxon>Peronosporales</taxon>
        <taxon>Peronosporaceae</taxon>
        <taxon>Phytophthora</taxon>
    </lineage>
</organism>
<comment type="similarity">
    <text evidence="4">Belongs to the phospholipase D family. MitoPLD/Zucchini subfamily.</text>
</comment>
<dbReference type="AlphaFoldDB" id="G5ADL8"/>
<evidence type="ECO:0000256" key="4">
    <source>
        <dbReference type="ARBA" id="ARBA00038012"/>
    </source>
</evidence>
<dbReference type="SUPFAM" id="SSF56024">
    <property type="entry name" value="Phospholipase D/nuclease"/>
    <property type="match status" value="1"/>
</dbReference>
<sequence>MNGDDGVNMSPGNGDATAGTNAPRRARRWRHRGNRGRGRGIMRGRFIAQADQEAPRGARLFPGAPLSIHERLTIIHHIYDYRTLHGADPPTLVIPPRDENDSLINVLFHPPRKDDLLQTTSPATQVENKEDASPAATAGPVGQEETKEVASSETAAAATARDRTPLRTTLVQGAQDAQNTLIVAVFSFTEDMLGQAILGAADRGVKIKIYLDHGQAYKSPKWPRKFIESNKIEINYRRARSEKMHMKYLVADGNDVCVGSANFSAAALVKYNEEVLLHLRGRRAASFFEEDFSYRWKTSKCLLKSKLARPTL</sequence>
<dbReference type="PANTHER" id="PTHR43856">
    <property type="entry name" value="CARDIOLIPIN HYDROLASE"/>
    <property type="match status" value="1"/>
</dbReference>
<keyword evidence="9" id="KW-1185">Reference proteome</keyword>
<protein>
    <recommendedName>
        <fullName evidence="5">Mitochondrial cardiolipin hydrolase</fullName>
    </recommendedName>
</protein>
<dbReference type="RefSeq" id="XP_009538168.1">
    <property type="nucleotide sequence ID" value="XM_009539873.1"/>
</dbReference>
<name>G5ADL8_PHYSP</name>
<dbReference type="PROSITE" id="PS50035">
    <property type="entry name" value="PLD"/>
    <property type="match status" value="1"/>
</dbReference>
<keyword evidence="2" id="KW-0442">Lipid degradation</keyword>
<dbReference type="Gene3D" id="3.30.870.10">
    <property type="entry name" value="Endonuclease Chain A"/>
    <property type="match status" value="1"/>
</dbReference>
<feature type="domain" description="PLD phosphodiesterase" evidence="7">
    <location>
        <begin position="240"/>
        <end position="267"/>
    </location>
</feature>
<dbReference type="InterPro" id="IPR025202">
    <property type="entry name" value="PLD-like_dom"/>
</dbReference>
<dbReference type="STRING" id="1094619.G5ADL8"/>
<evidence type="ECO:0000256" key="2">
    <source>
        <dbReference type="ARBA" id="ARBA00022963"/>
    </source>
</evidence>
<dbReference type="InterPro" id="IPR001736">
    <property type="entry name" value="PLipase_D/transphosphatidylase"/>
</dbReference>
<feature type="compositionally biased region" description="Basic residues" evidence="6">
    <location>
        <begin position="24"/>
        <end position="39"/>
    </location>
</feature>
<keyword evidence="1" id="KW-0378">Hydrolase</keyword>
<feature type="region of interest" description="Disordered" evidence="6">
    <location>
        <begin position="1"/>
        <end position="39"/>
    </location>
</feature>
<proteinExistence type="inferred from homology"/>
<accession>G5ADL8</accession>
<dbReference type="GO" id="GO:0005739">
    <property type="term" value="C:mitochondrion"/>
    <property type="evidence" value="ECO:0007669"/>
    <property type="project" value="TreeGrafter"/>
</dbReference>
<evidence type="ECO:0000313" key="9">
    <source>
        <dbReference type="Proteomes" id="UP000002640"/>
    </source>
</evidence>
<reference evidence="8 9" key="1">
    <citation type="journal article" date="2006" name="Science">
        <title>Phytophthora genome sequences uncover evolutionary origins and mechanisms of pathogenesis.</title>
        <authorList>
            <person name="Tyler B.M."/>
            <person name="Tripathy S."/>
            <person name="Zhang X."/>
            <person name="Dehal P."/>
            <person name="Jiang R.H."/>
            <person name="Aerts A."/>
            <person name="Arredondo F.D."/>
            <person name="Baxter L."/>
            <person name="Bensasson D."/>
            <person name="Beynon J.L."/>
            <person name="Chapman J."/>
            <person name="Damasceno C.M."/>
            <person name="Dorrance A.E."/>
            <person name="Dou D."/>
            <person name="Dickerman A.W."/>
            <person name="Dubchak I.L."/>
            <person name="Garbelotto M."/>
            <person name="Gijzen M."/>
            <person name="Gordon S.G."/>
            <person name="Govers F."/>
            <person name="Grunwald N.J."/>
            <person name="Huang W."/>
            <person name="Ivors K.L."/>
            <person name="Jones R.W."/>
            <person name="Kamoun S."/>
            <person name="Krampis K."/>
            <person name="Lamour K.H."/>
            <person name="Lee M.K."/>
            <person name="McDonald W.H."/>
            <person name="Medina M."/>
            <person name="Meijer H.J."/>
            <person name="Nordberg E.K."/>
            <person name="Maclean D.J."/>
            <person name="Ospina-Giraldo M.D."/>
            <person name="Morris P.F."/>
            <person name="Phuntumart V."/>
            <person name="Putnam N.H."/>
            <person name="Rash S."/>
            <person name="Rose J.K."/>
            <person name="Sakihama Y."/>
            <person name="Salamov A.A."/>
            <person name="Savidor A."/>
            <person name="Scheuring C.F."/>
            <person name="Smith B.M."/>
            <person name="Sobral B.W."/>
            <person name="Terry A."/>
            <person name="Torto-Alalibo T.A."/>
            <person name="Win J."/>
            <person name="Xu Z."/>
            <person name="Zhang H."/>
            <person name="Grigoriev I.V."/>
            <person name="Rokhsar D.S."/>
            <person name="Boore J.L."/>
        </authorList>
    </citation>
    <scope>NUCLEOTIDE SEQUENCE [LARGE SCALE GENOMIC DNA]</scope>
    <source>
        <strain evidence="8 9">P6497</strain>
    </source>
</reference>
<dbReference type="GO" id="GO:0016891">
    <property type="term" value="F:RNA endonuclease activity producing 5'-phosphomonoesters, hydrolytic mechanism"/>
    <property type="evidence" value="ECO:0007669"/>
    <property type="project" value="TreeGrafter"/>
</dbReference>
<evidence type="ECO:0000256" key="3">
    <source>
        <dbReference type="ARBA" id="ARBA00023098"/>
    </source>
</evidence>
<feature type="region of interest" description="Disordered" evidence="6">
    <location>
        <begin position="124"/>
        <end position="161"/>
    </location>
</feature>
<dbReference type="InParanoid" id="G5ADL8"/>
<dbReference type="Pfam" id="PF13091">
    <property type="entry name" value="PLDc_2"/>
    <property type="match status" value="1"/>
</dbReference>
<gene>
    <name evidence="8" type="ORF">PHYSODRAFT_307263</name>
</gene>
<evidence type="ECO:0000256" key="5">
    <source>
        <dbReference type="ARBA" id="ARBA00040549"/>
    </source>
</evidence>
<keyword evidence="3" id="KW-0443">Lipid metabolism</keyword>
<dbReference type="GeneID" id="20642860"/>
<evidence type="ECO:0000256" key="1">
    <source>
        <dbReference type="ARBA" id="ARBA00022801"/>
    </source>
</evidence>
<dbReference type="KEGG" id="psoj:PHYSODRAFT_307263"/>
<evidence type="ECO:0000256" key="6">
    <source>
        <dbReference type="SAM" id="MobiDB-lite"/>
    </source>
</evidence>
<dbReference type="SMR" id="G5ADL8"/>
<dbReference type="Proteomes" id="UP000002640">
    <property type="component" value="Unassembled WGS sequence"/>
</dbReference>
<evidence type="ECO:0000313" key="8">
    <source>
        <dbReference type="EMBL" id="EGZ06271.1"/>
    </source>
</evidence>